<accession>A0A6I6MMW5</accession>
<keyword evidence="2" id="KW-1185">Reference proteome</keyword>
<gene>
    <name evidence="1" type="ORF">DSM104635_02885</name>
</gene>
<reference evidence="2" key="1">
    <citation type="submission" date="2019-12" db="EMBL/GenBank/DDBJ databases">
        <title>Complete genome of Terracaulis silvestris 0127_4.</title>
        <authorList>
            <person name="Vieira S."/>
            <person name="Riedel T."/>
            <person name="Sproer C."/>
            <person name="Pascual J."/>
            <person name="Boedeker C."/>
            <person name="Overmann J."/>
        </authorList>
    </citation>
    <scope>NUCLEOTIDE SEQUENCE [LARGE SCALE GENOMIC DNA]</scope>
    <source>
        <strain evidence="2">0127_4</strain>
    </source>
</reference>
<sequence>MYAYDDELLPLLKPELGEAIYQVGLGAHDFQFSFGGLRVQNVFRVDFCLQGAEYAWEGGPCAIPAWLLVGQIPNDAALESATALRITFASGDWLRLHTDEGQYESQTFQWPDREGKMVLQIY</sequence>
<dbReference type="KEGG" id="tsv:DSM104635_02885"/>
<evidence type="ECO:0000313" key="2">
    <source>
        <dbReference type="Proteomes" id="UP000431269"/>
    </source>
</evidence>
<dbReference type="EMBL" id="CP047045">
    <property type="protein sequence ID" value="QGZ96029.1"/>
    <property type="molecule type" value="Genomic_DNA"/>
</dbReference>
<dbReference type="RefSeq" id="WP_158766845.1">
    <property type="nucleotide sequence ID" value="NZ_CP047045.1"/>
</dbReference>
<evidence type="ECO:0000313" key="1">
    <source>
        <dbReference type="EMBL" id="QGZ96029.1"/>
    </source>
</evidence>
<name>A0A6I6MMW5_9CAUL</name>
<dbReference type="Proteomes" id="UP000431269">
    <property type="component" value="Chromosome"/>
</dbReference>
<dbReference type="AlphaFoldDB" id="A0A6I6MMW5"/>
<organism evidence="1 2">
    <name type="scientific">Terricaulis silvestris</name>
    <dbReference type="NCBI Taxonomy" id="2686094"/>
    <lineage>
        <taxon>Bacteria</taxon>
        <taxon>Pseudomonadati</taxon>
        <taxon>Pseudomonadota</taxon>
        <taxon>Alphaproteobacteria</taxon>
        <taxon>Caulobacterales</taxon>
        <taxon>Caulobacteraceae</taxon>
        <taxon>Terricaulis</taxon>
    </lineage>
</organism>
<protein>
    <submittedName>
        <fullName evidence="1">Uncharacterized protein</fullName>
    </submittedName>
</protein>
<proteinExistence type="predicted"/>